<reference evidence="2" key="1">
    <citation type="submission" date="2022-12" db="EMBL/GenBank/DDBJ databases">
        <authorList>
            <person name="Krivoruchko A.V."/>
            <person name="Elkin A."/>
        </authorList>
    </citation>
    <scope>NUCLEOTIDE SEQUENCE</scope>
    <source>
        <strain evidence="2">IEGM 249</strain>
    </source>
</reference>
<accession>A0AAX3Y6C7</accession>
<reference evidence="3" key="2">
    <citation type="submission" date="2023-07" db="EMBL/GenBank/DDBJ databases">
        <title>Genomic analysis of Rhodococcus opacus VOC-14 with glycol ethers degradation activity.</title>
        <authorList>
            <person name="Narkevich D.A."/>
            <person name="Hlushen A.M."/>
            <person name="Akhremchuk A.E."/>
            <person name="Sikolenko M.A."/>
            <person name="Valentovich L.N."/>
        </authorList>
    </citation>
    <scope>NUCLEOTIDE SEQUENCE</scope>
    <source>
        <strain evidence="3">VOC-14</strain>
    </source>
</reference>
<feature type="signal peptide" evidence="1">
    <location>
        <begin position="1"/>
        <end position="36"/>
    </location>
</feature>
<organism evidence="3 5">
    <name type="scientific">Rhodococcus opacus</name>
    <name type="common">Nocardia opaca</name>
    <dbReference type="NCBI Taxonomy" id="37919"/>
    <lineage>
        <taxon>Bacteria</taxon>
        <taxon>Bacillati</taxon>
        <taxon>Actinomycetota</taxon>
        <taxon>Actinomycetes</taxon>
        <taxon>Mycobacteriales</taxon>
        <taxon>Nocardiaceae</taxon>
        <taxon>Rhodococcus</taxon>
    </lineage>
</organism>
<protein>
    <submittedName>
        <fullName evidence="3">Uncharacterized protein</fullName>
    </submittedName>
</protein>
<proteinExistence type="predicted"/>
<evidence type="ECO:0000313" key="3">
    <source>
        <dbReference type="EMBL" id="WLF44871.1"/>
    </source>
</evidence>
<dbReference type="EMBL" id="CP130953">
    <property type="protein sequence ID" value="WLF44871.1"/>
    <property type="molecule type" value="Genomic_DNA"/>
</dbReference>
<dbReference type="Proteomes" id="UP001231166">
    <property type="component" value="Chromosome"/>
</dbReference>
<keyword evidence="1" id="KW-0732">Signal</keyword>
<sequence>MRRRTSNVLPGRGTSAASVLVGLGALFLGVAPVATAAPTDTVLPVPVIGITNLPTGFLSPVYSQVMVRTDPEAPGMTGFVEYCVCTVHWRNLTTGAAGAVVPSRSTGPVLTGSGTVVAVLTVNGWSDRPGVLTALPGAGTWNVP</sequence>
<feature type="chain" id="PRO_5043836557" evidence="1">
    <location>
        <begin position="37"/>
        <end position="144"/>
    </location>
</feature>
<dbReference type="RefSeq" id="WP_043788538.1">
    <property type="nucleotide sequence ID" value="NZ_CAJUXZ010000001.1"/>
</dbReference>
<dbReference type="EMBL" id="JAPWIS010000031">
    <property type="protein sequence ID" value="MCZ4589407.1"/>
    <property type="molecule type" value="Genomic_DNA"/>
</dbReference>
<evidence type="ECO:0000256" key="1">
    <source>
        <dbReference type="SAM" id="SignalP"/>
    </source>
</evidence>
<gene>
    <name evidence="2" type="ORF">O4328_38210</name>
    <name evidence="3" type="ORF">Q5707_23535</name>
</gene>
<evidence type="ECO:0000313" key="5">
    <source>
        <dbReference type="Proteomes" id="UP001231166"/>
    </source>
</evidence>
<evidence type="ECO:0000313" key="2">
    <source>
        <dbReference type="EMBL" id="MCZ4589407.1"/>
    </source>
</evidence>
<keyword evidence="4" id="KW-1185">Reference proteome</keyword>
<dbReference type="AlphaFoldDB" id="A0AAX3Y6C7"/>
<evidence type="ECO:0000313" key="4">
    <source>
        <dbReference type="Proteomes" id="UP001066327"/>
    </source>
</evidence>
<name>A0AAX3Y6C7_RHOOP</name>
<dbReference type="Proteomes" id="UP001066327">
    <property type="component" value="Unassembled WGS sequence"/>
</dbReference>